<evidence type="ECO:0000313" key="3">
    <source>
        <dbReference type="EMBL" id="MDP9828610.1"/>
    </source>
</evidence>
<dbReference type="Proteomes" id="UP001235712">
    <property type="component" value="Unassembled WGS sequence"/>
</dbReference>
<dbReference type="Gene3D" id="2.90.10.10">
    <property type="entry name" value="Bulb-type lectin domain"/>
    <property type="match status" value="1"/>
</dbReference>
<organism evidence="3 4">
    <name type="scientific">Kineosporia succinea</name>
    <dbReference type="NCBI Taxonomy" id="84632"/>
    <lineage>
        <taxon>Bacteria</taxon>
        <taxon>Bacillati</taxon>
        <taxon>Actinomycetota</taxon>
        <taxon>Actinomycetes</taxon>
        <taxon>Kineosporiales</taxon>
        <taxon>Kineosporiaceae</taxon>
        <taxon>Kineosporia</taxon>
    </lineage>
</organism>
<keyword evidence="4" id="KW-1185">Reference proteome</keyword>
<evidence type="ECO:0000313" key="4">
    <source>
        <dbReference type="Proteomes" id="UP001235712"/>
    </source>
</evidence>
<dbReference type="RefSeq" id="WP_307245961.1">
    <property type="nucleotide sequence ID" value="NZ_JAUSQZ010000001.1"/>
</dbReference>
<dbReference type="EMBL" id="JAUSQZ010000001">
    <property type="protein sequence ID" value="MDP9828610.1"/>
    <property type="molecule type" value="Genomic_DNA"/>
</dbReference>
<dbReference type="InterPro" id="IPR053832">
    <property type="entry name" value="DUF6924"/>
</dbReference>
<name>A0ABT9P7C8_9ACTN</name>
<gene>
    <name evidence="3" type="ORF">J2S57_004359</name>
</gene>
<dbReference type="PROSITE" id="PS50927">
    <property type="entry name" value="BULB_LECTIN"/>
    <property type="match status" value="1"/>
</dbReference>
<reference evidence="3 4" key="1">
    <citation type="submission" date="2023-07" db="EMBL/GenBank/DDBJ databases">
        <title>Sequencing the genomes of 1000 actinobacteria strains.</title>
        <authorList>
            <person name="Klenk H.-P."/>
        </authorList>
    </citation>
    <scope>NUCLEOTIDE SEQUENCE [LARGE SCALE GENOMIC DNA]</scope>
    <source>
        <strain evidence="3 4">DSM 44388</strain>
    </source>
</reference>
<protein>
    <recommendedName>
        <fullName evidence="2">Bulb-type lectin domain-containing protein</fullName>
    </recommendedName>
</protein>
<dbReference type="SUPFAM" id="SSF51110">
    <property type="entry name" value="alpha-D-mannose-specific plant lectins"/>
    <property type="match status" value="1"/>
</dbReference>
<proteinExistence type="predicted"/>
<comment type="caution">
    <text evidence="3">The sequence shown here is derived from an EMBL/GenBank/DDBJ whole genome shotgun (WGS) entry which is preliminary data.</text>
</comment>
<feature type="region of interest" description="Disordered" evidence="1">
    <location>
        <begin position="466"/>
        <end position="485"/>
    </location>
</feature>
<evidence type="ECO:0000259" key="2">
    <source>
        <dbReference type="PROSITE" id="PS50927"/>
    </source>
</evidence>
<evidence type="ECO:0000256" key="1">
    <source>
        <dbReference type="SAM" id="MobiDB-lite"/>
    </source>
</evidence>
<feature type="domain" description="Bulb-type lectin" evidence="2">
    <location>
        <begin position="2"/>
        <end position="118"/>
    </location>
</feature>
<dbReference type="InterPro" id="IPR001480">
    <property type="entry name" value="Bulb-type_lectin_dom"/>
</dbReference>
<dbReference type="InterPro" id="IPR036426">
    <property type="entry name" value="Bulb-type_lectin_dom_sf"/>
</dbReference>
<accession>A0ABT9P7C8</accession>
<dbReference type="SMART" id="SM00108">
    <property type="entry name" value="B_lectin"/>
    <property type="match status" value="1"/>
</dbReference>
<dbReference type="Pfam" id="PF21962">
    <property type="entry name" value="DUF6924"/>
    <property type="match status" value="1"/>
</dbReference>
<sequence>MSTDMTMPNVLRPGEYLYASSLTSPSGRFTFHNALGAGTALHDNGTGETLWTVPYDNVHGLSTFSFGLDGDLVVWNHHRDPGWRAGTAGRGAVELRLSDAGDLELADATGAVVWSTGTAPGLDPFPPYEGVPGLGSVLSRGQSLRHQSLVSDDGDTVLAHTDFGVCLFLDEGGVRWRHPVEEPGTALELGTDGILRLRAGTGTRHEFGGPAEELRVLPGRVELRDAAGQVLWSAGGDHRPGGTPTGPRQSRLQRWFDSLAPDHGYTVAVVRDVTPEQALTRWGVATPVRATWQQHQAGRHDGVVPVAAVPIRNGTLLLAGAPDLPGDPLSPGTTVLRESRTIPCHGYSTEFSMHADGDTVAHLREAHRKIRKGLTHPGLVRAANETGVGHLRGNVDWAAAFAGLEFLFRAAGIDGIDGIARAARADGVDGADKVDEAAGVDGVDLADLAPADLRGDLLGGLVPAGLARPSGTPEPVTPPGRTPLPDRDCLLVRTDFSDDAAWEALLGALAAGSLFDDAEVDPVNDPAWAGATLDEVVDAVPDLARIPAVYIADTEAITGEGYPVLTVNAAIPRESEDYEPEPGSPRSIRVTADELWGVHVNLEIANIGWEEIVEVADPEDGVFRGY</sequence>